<feature type="domain" description="DUF559" evidence="1">
    <location>
        <begin position="226"/>
        <end position="295"/>
    </location>
</feature>
<dbReference type="RefSeq" id="WP_346102908.1">
    <property type="nucleotide sequence ID" value="NZ_BAAAOD010000015.1"/>
</dbReference>
<reference evidence="2 3" key="1">
    <citation type="submission" date="2024-03" db="EMBL/GenBank/DDBJ databases">
        <title>Draft genome sequence of Pseudonocardia carboxydivorans JCM 14827.</title>
        <authorList>
            <person name="Duangmal K."/>
        </authorList>
    </citation>
    <scope>NUCLEOTIDE SEQUENCE [LARGE SCALE GENOMIC DNA]</scope>
    <source>
        <strain evidence="2 3">JCM 14827</strain>
    </source>
</reference>
<dbReference type="InterPro" id="IPR011335">
    <property type="entry name" value="Restrct_endonuc-II-like"/>
</dbReference>
<sequence>MDLARPFLGAAAVRAGVVTSKQLRGPRFRPVVRGVFVAAHIPDSFLLRCEGAAVAVGAIGAGTGRAALCGWAAAEMLGADCAPRGVPVEVVVALGHRRSRPGLVLRHRDIPAADVVTGVRIPVPDERRPRYLPGRTVVTTSPVRTAFDLACRVGRTDAVIALDALARVGGYPPGEVLAFAAARPVARGSRRLADLVALADPLAESPMETRVRLALHDHGIRRPVLQHPVGPFRIDLAYPDQRFGIEYDGEHHLDRSRARADLRRQAFLTAQGWEILRPEARVVLAHPDLLAVEVRRRLTSRGGHA</sequence>
<keyword evidence="3" id="KW-1185">Reference proteome</keyword>
<dbReference type="Gene3D" id="3.40.960.10">
    <property type="entry name" value="VSR Endonuclease"/>
    <property type="match status" value="1"/>
</dbReference>
<dbReference type="Proteomes" id="UP001367513">
    <property type="component" value="Unassembled WGS sequence"/>
</dbReference>
<organism evidence="2 3">
    <name type="scientific">Pseudonocardia alni subsp. carboxydivorans</name>
    <dbReference type="NCBI Taxonomy" id="415010"/>
    <lineage>
        <taxon>Bacteria</taxon>
        <taxon>Bacillati</taxon>
        <taxon>Actinomycetota</taxon>
        <taxon>Actinomycetes</taxon>
        <taxon>Pseudonocardiales</taxon>
        <taxon>Pseudonocardiaceae</taxon>
        <taxon>Pseudonocardia</taxon>
    </lineage>
</organism>
<dbReference type="Pfam" id="PF04480">
    <property type="entry name" value="DUF559"/>
    <property type="match status" value="1"/>
</dbReference>
<gene>
    <name evidence="2" type="ORF">WG925_25050</name>
</gene>
<protein>
    <submittedName>
        <fullName evidence="2">DUF559 domain-containing protein</fullName>
    </submittedName>
</protein>
<evidence type="ECO:0000259" key="1">
    <source>
        <dbReference type="Pfam" id="PF04480"/>
    </source>
</evidence>
<accession>A0ABU9AKQ6</accession>
<evidence type="ECO:0000313" key="3">
    <source>
        <dbReference type="Proteomes" id="UP001367513"/>
    </source>
</evidence>
<comment type="caution">
    <text evidence="2">The sequence shown here is derived from an EMBL/GenBank/DDBJ whole genome shotgun (WGS) entry which is preliminary data.</text>
</comment>
<evidence type="ECO:0000313" key="2">
    <source>
        <dbReference type="EMBL" id="MEK6467016.1"/>
    </source>
</evidence>
<dbReference type="EMBL" id="JBBPIX010000019">
    <property type="protein sequence ID" value="MEK6467016.1"/>
    <property type="molecule type" value="Genomic_DNA"/>
</dbReference>
<proteinExistence type="predicted"/>
<dbReference type="InterPro" id="IPR007569">
    <property type="entry name" value="DUF559"/>
</dbReference>
<name>A0ABU9AKQ6_PSEA5</name>
<dbReference type="SUPFAM" id="SSF52980">
    <property type="entry name" value="Restriction endonuclease-like"/>
    <property type="match status" value="1"/>
</dbReference>